<proteinExistence type="predicted"/>
<dbReference type="PANTHER" id="PTHR43422:SF3">
    <property type="entry name" value="THIAMINE THIAZOLE SYNTHASE"/>
    <property type="match status" value="1"/>
</dbReference>
<dbReference type="AlphaFoldDB" id="A0A919TBN7"/>
<dbReference type="Gene3D" id="3.50.50.60">
    <property type="entry name" value="FAD/NAD(P)-binding domain"/>
    <property type="match status" value="1"/>
</dbReference>
<name>A0A919TBN7_9ACTN</name>
<feature type="domain" description="FAD-binding" evidence="1">
    <location>
        <begin position="26"/>
        <end position="365"/>
    </location>
</feature>
<evidence type="ECO:0000313" key="2">
    <source>
        <dbReference type="EMBL" id="GIM93039.1"/>
    </source>
</evidence>
<dbReference type="Pfam" id="PF01494">
    <property type="entry name" value="FAD_binding_3"/>
    <property type="match status" value="1"/>
</dbReference>
<evidence type="ECO:0000313" key="3">
    <source>
        <dbReference type="Proteomes" id="UP000677082"/>
    </source>
</evidence>
<sequence length="473" mass="51450">MSKSSIFTRIATTSPPQTRQRLMRRALVLGGSIAGLFAARVLSDYADEVLIIERDTADGANPRPGVPQGGQVHALLPGGRIQLDRWFPDFSPEAVAAGAVEVSMNATMRMYMGDRPRSAIPRRADGQDVTLLMTRPRLEYLLRRRVEQLPNVSTIHGRATGIHIEAGRVTGVTYEPAGAVVGELRVGADFVVDAMGRGSRLTEWLTAAGVPVPKLERIPIKTNYVTTVIQAANPDALPPFVGFHGAPQGAATGLDGAVILTENGKRMVVLAGYDTDRPTRDLADLRDRATRAYPPPFAEALQDGSVIGEPVSYHLADSRRRDFDTVAEHPARLVSLGDAVSSFNPVYGQGMTSAALQASALAAYLQAGPDLDRPALEYFRSVRTVVDAAWQPLRIADMAQPHLAHLRPRHYPMLARFGNLMLTASQRSVKVRQQLDEVSWLIAHPDQLSRPSFVLSVLTNGLRREPADSKSQN</sequence>
<comment type="caution">
    <text evidence="2">The sequence shown here is derived from an EMBL/GenBank/DDBJ whole genome shotgun (WGS) entry which is preliminary data.</text>
</comment>
<dbReference type="InterPro" id="IPR002938">
    <property type="entry name" value="FAD-bd"/>
</dbReference>
<accession>A0A919TBN7</accession>
<dbReference type="GO" id="GO:0071949">
    <property type="term" value="F:FAD binding"/>
    <property type="evidence" value="ECO:0007669"/>
    <property type="project" value="InterPro"/>
</dbReference>
<keyword evidence="3" id="KW-1185">Reference proteome</keyword>
<evidence type="ECO:0000259" key="1">
    <source>
        <dbReference type="Pfam" id="PF01494"/>
    </source>
</evidence>
<dbReference type="PANTHER" id="PTHR43422">
    <property type="entry name" value="THIAMINE THIAZOLE SYNTHASE"/>
    <property type="match status" value="1"/>
</dbReference>
<dbReference type="EMBL" id="BOQN01000062">
    <property type="protein sequence ID" value="GIM93039.1"/>
    <property type="molecule type" value="Genomic_DNA"/>
</dbReference>
<dbReference type="SUPFAM" id="SSF51905">
    <property type="entry name" value="FAD/NAD(P)-binding domain"/>
    <property type="match status" value="1"/>
</dbReference>
<gene>
    <name evidence="2" type="ORF">Ato02nite_048320</name>
</gene>
<dbReference type="InterPro" id="IPR036188">
    <property type="entry name" value="FAD/NAD-bd_sf"/>
</dbReference>
<dbReference type="Proteomes" id="UP000677082">
    <property type="component" value="Unassembled WGS sequence"/>
</dbReference>
<organism evidence="2 3">
    <name type="scientific">Paractinoplanes toevensis</name>
    <dbReference type="NCBI Taxonomy" id="571911"/>
    <lineage>
        <taxon>Bacteria</taxon>
        <taxon>Bacillati</taxon>
        <taxon>Actinomycetota</taxon>
        <taxon>Actinomycetes</taxon>
        <taxon>Micromonosporales</taxon>
        <taxon>Micromonosporaceae</taxon>
        <taxon>Paractinoplanes</taxon>
    </lineage>
</organism>
<protein>
    <submittedName>
        <fullName evidence="2">Hydroxylase</fullName>
    </submittedName>
</protein>
<reference evidence="2 3" key="1">
    <citation type="submission" date="2021-03" db="EMBL/GenBank/DDBJ databases">
        <title>Whole genome shotgun sequence of Actinoplanes toevensis NBRC 105298.</title>
        <authorList>
            <person name="Komaki H."/>
            <person name="Tamura T."/>
        </authorList>
    </citation>
    <scope>NUCLEOTIDE SEQUENCE [LARGE SCALE GENOMIC DNA]</scope>
    <source>
        <strain evidence="2 3">NBRC 105298</strain>
    </source>
</reference>